<name>A0ABD1WVQ1_9LAMI</name>
<protein>
    <submittedName>
        <fullName evidence="1">Uncharacterized protein</fullName>
    </submittedName>
</protein>
<reference evidence="2" key="1">
    <citation type="submission" date="2024-07" db="EMBL/GenBank/DDBJ databases">
        <title>Two chromosome-level genome assemblies of Korean endemic species Abeliophyllum distichum and Forsythia ovata (Oleaceae).</title>
        <authorList>
            <person name="Jang H."/>
        </authorList>
    </citation>
    <scope>NUCLEOTIDE SEQUENCE [LARGE SCALE GENOMIC DNA]</scope>
</reference>
<evidence type="ECO:0000313" key="1">
    <source>
        <dbReference type="EMBL" id="KAL2553540.1"/>
    </source>
</evidence>
<accession>A0ABD1WVQ1</accession>
<evidence type="ECO:0000313" key="2">
    <source>
        <dbReference type="Proteomes" id="UP001604277"/>
    </source>
</evidence>
<dbReference type="AlphaFoldDB" id="A0ABD1WVQ1"/>
<keyword evidence="2" id="KW-1185">Reference proteome</keyword>
<gene>
    <name evidence="1" type="ORF">Fot_07159</name>
</gene>
<organism evidence="1 2">
    <name type="scientific">Forsythia ovata</name>
    <dbReference type="NCBI Taxonomy" id="205694"/>
    <lineage>
        <taxon>Eukaryota</taxon>
        <taxon>Viridiplantae</taxon>
        <taxon>Streptophyta</taxon>
        <taxon>Embryophyta</taxon>
        <taxon>Tracheophyta</taxon>
        <taxon>Spermatophyta</taxon>
        <taxon>Magnoliopsida</taxon>
        <taxon>eudicotyledons</taxon>
        <taxon>Gunneridae</taxon>
        <taxon>Pentapetalae</taxon>
        <taxon>asterids</taxon>
        <taxon>lamiids</taxon>
        <taxon>Lamiales</taxon>
        <taxon>Oleaceae</taxon>
        <taxon>Forsythieae</taxon>
        <taxon>Forsythia</taxon>
    </lineage>
</organism>
<proteinExistence type="predicted"/>
<comment type="caution">
    <text evidence="1">The sequence shown here is derived from an EMBL/GenBank/DDBJ whole genome shotgun (WGS) entry which is preliminary data.</text>
</comment>
<dbReference type="Proteomes" id="UP001604277">
    <property type="component" value="Unassembled WGS sequence"/>
</dbReference>
<dbReference type="EMBL" id="JBFOLJ010000002">
    <property type="protein sequence ID" value="KAL2553540.1"/>
    <property type="molecule type" value="Genomic_DNA"/>
</dbReference>
<sequence length="128" mass="14583">MGRAITVRAQQFNSNPMDKLLAGDWGSMHRSLASDDKSQSLNALEDLMRSLSILQLVDCQDLEGRVGDGEIQLHEVSLAINGRYTSRVLRIKKYHWRFSARKYGHGGRGRIAAQQRGTYTEHVFRCYD</sequence>